<accession>A0ABP9FAX5</accession>
<feature type="transmembrane region" description="Helical" evidence="1">
    <location>
        <begin position="174"/>
        <end position="197"/>
    </location>
</feature>
<keyword evidence="3" id="KW-1185">Reference proteome</keyword>
<feature type="transmembrane region" description="Helical" evidence="1">
    <location>
        <begin position="20"/>
        <end position="38"/>
    </location>
</feature>
<dbReference type="RefSeq" id="WP_345581360.1">
    <property type="nucleotide sequence ID" value="NZ_BAABLV010000024.1"/>
</dbReference>
<evidence type="ECO:0008006" key="4">
    <source>
        <dbReference type="Google" id="ProtNLM"/>
    </source>
</evidence>
<protein>
    <recommendedName>
        <fullName evidence="4">ABC transporter permease</fullName>
    </recommendedName>
</protein>
<comment type="caution">
    <text evidence="2">The sequence shown here is derived from an EMBL/GenBank/DDBJ whole genome shotgun (WGS) entry which is preliminary data.</text>
</comment>
<proteinExistence type="predicted"/>
<dbReference type="EMBL" id="BAABLV010000024">
    <property type="protein sequence ID" value="GAA4898261.1"/>
    <property type="molecule type" value="Genomic_DNA"/>
</dbReference>
<keyword evidence="1" id="KW-0472">Membrane</keyword>
<keyword evidence="1" id="KW-1133">Transmembrane helix</keyword>
<dbReference type="Proteomes" id="UP001501521">
    <property type="component" value="Unassembled WGS sequence"/>
</dbReference>
<sequence length="294" mass="31406">MRFVHLLRAEVSRLQYRPRVVVGLVSVLLLGLIGPALWMSNARPYTDQEVTEAVQAFEEDLPRCPECTLEQYLPDVWGLNEVVHIGVAPWLLLVAVFVLILVLVYAGADFQSGAITTQLTFTPARLKLLSARTLVAGLLGAVLMAVAGIASGTVSVVWFVALRGYADLAPGSGLLGALIGAVVLGMVVGMVAALAVFLFHSGAVAGAVVAVVLLASLLVEVLGWDGAPHWVFHATPTRHAESLVVGLAERGYEQYPLVRGETLSRTESLTYFLVLIAISAALAAVTFRRRDVKN</sequence>
<gene>
    <name evidence="2" type="ORF">GCM10025789_15130</name>
</gene>
<feature type="transmembrane region" description="Helical" evidence="1">
    <location>
        <begin position="129"/>
        <end position="162"/>
    </location>
</feature>
<feature type="transmembrane region" description="Helical" evidence="1">
    <location>
        <begin position="204"/>
        <end position="224"/>
    </location>
</feature>
<keyword evidence="1" id="KW-0812">Transmembrane</keyword>
<feature type="transmembrane region" description="Helical" evidence="1">
    <location>
        <begin position="269"/>
        <end position="287"/>
    </location>
</feature>
<name>A0ABP9FAX5_9ACTN</name>
<feature type="transmembrane region" description="Helical" evidence="1">
    <location>
        <begin position="87"/>
        <end position="108"/>
    </location>
</feature>
<organism evidence="2 3">
    <name type="scientific">Tessaracoccus lubricantis</name>
    <dbReference type="NCBI Taxonomy" id="545543"/>
    <lineage>
        <taxon>Bacteria</taxon>
        <taxon>Bacillati</taxon>
        <taxon>Actinomycetota</taxon>
        <taxon>Actinomycetes</taxon>
        <taxon>Propionibacteriales</taxon>
        <taxon>Propionibacteriaceae</taxon>
        <taxon>Tessaracoccus</taxon>
    </lineage>
</organism>
<evidence type="ECO:0000313" key="3">
    <source>
        <dbReference type="Proteomes" id="UP001501521"/>
    </source>
</evidence>
<reference evidence="3" key="1">
    <citation type="journal article" date="2019" name="Int. J. Syst. Evol. Microbiol.">
        <title>The Global Catalogue of Microorganisms (GCM) 10K type strain sequencing project: providing services to taxonomists for standard genome sequencing and annotation.</title>
        <authorList>
            <consortium name="The Broad Institute Genomics Platform"/>
            <consortium name="The Broad Institute Genome Sequencing Center for Infectious Disease"/>
            <person name="Wu L."/>
            <person name="Ma J."/>
        </authorList>
    </citation>
    <scope>NUCLEOTIDE SEQUENCE [LARGE SCALE GENOMIC DNA]</scope>
    <source>
        <strain evidence="3">JCM 19125</strain>
    </source>
</reference>
<evidence type="ECO:0000256" key="1">
    <source>
        <dbReference type="SAM" id="Phobius"/>
    </source>
</evidence>
<evidence type="ECO:0000313" key="2">
    <source>
        <dbReference type="EMBL" id="GAA4898261.1"/>
    </source>
</evidence>